<keyword evidence="3" id="KW-1185">Reference proteome</keyword>
<reference evidence="2" key="1">
    <citation type="submission" date="2011-01" db="EMBL/GenBank/DDBJ databases">
        <title>The Genome Sequence of Nematocida parisii strain ERTm3.</title>
        <authorList>
            <consortium name="The Broad Institute Genome Sequencing Platform"/>
            <consortium name="The Broad Institute Genome Sequencing Center for Infectious Disease"/>
            <person name="Cuomo C."/>
            <person name="Troemel E."/>
            <person name="Young S.K."/>
            <person name="Zeng Q."/>
            <person name="Gargeya S."/>
            <person name="Fitzgerald M."/>
            <person name="Haas B."/>
            <person name="Abouelleil A."/>
            <person name="Alvarado L."/>
            <person name="Arachchi H.M."/>
            <person name="Berlin A."/>
            <person name="Chapman S.B."/>
            <person name="Gearin G."/>
            <person name="Goldberg J."/>
            <person name="Griggs A."/>
            <person name="Gujja S."/>
            <person name="Hansen M."/>
            <person name="Heiman D."/>
            <person name="Howarth C."/>
            <person name="Larimer J."/>
            <person name="Lui A."/>
            <person name="MacDonald P.J.P."/>
            <person name="McCowen C."/>
            <person name="Montmayeur A."/>
            <person name="Murphy C."/>
            <person name="Neiman D."/>
            <person name="Pearson M."/>
            <person name="Priest M."/>
            <person name="Roberts A."/>
            <person name="Saif S."/>
            <person name="Shea T."/>
            <person name="Sisk P."/>
            <person name="Stolte C."/>
            <person name="Sykes S."/>
            <person name="Wortman J."/>
            <person name="Nusbaum C."/>
            <person name="Birren B."/>
        </authorList>
    </citation>
    <scope>NUCLEOTIDE SEQUENCE</scope>
    <source>
        <strain evidence="2">ERTm3</strain>
    </source>
</reference>
<gene>
    <name evidence="2" type="ORF">NEQG_00228</name>
</gene>
<evidence type="ECO:0000256" key="1">
    <source>
        <dbReference type="SAM" id="Phobius"/>
    </source>
</evidence>
<keyword evidence="1" id="KW-0812">Transmembrane</keyword>
<dbReference type="InParanoid" id="I3EJR1"/>
<proteinExistence type="predicted"/>
<dbReference type="HOGENOM" id="CLU_1008631_0_0_1"/>
<organism evidence="2 3">
    <name type="scientific">Nematocida parisii (strain ERTm3)</name>
    <name type="common">Nematode killer fungus</name>
    <dbReference type="NCBI Taxonomy" id="935791"/>
    <lineage>
        <taxon>Eukaryota</taxon>
        <taxon>Fungi</taxon>
        <taxon>Fungi incertae sedis</taxon>
        <taxon>Microsporidia</taxon>
        <taxon>Nematocida</taxon>
    </lineage>
</organism>
<evidence type="ECO:0000313" key="3">
    <source>
        <dbReference type="Proteomes" id="UP000002872"/>
    </source>
</evidence>
<dbReference type="OrthoDB" id="10395374at2759"/>
<dbReference type="AlphaFoldDB" id="I3EJR1"/>
<feature type="transmembrane region" description="Helical" evidence="1">
    <location>
        <begin position="174"/>
        <end position="195"/>
    </location>
</feature>
<name>I3EJR1_NEMP3</name>
<sequence>MHHTKNDKCNIHNCIRTFVINGDDSHEEIEKKWTAIPPTKYYNAYNSVYLGSILMVILYLISLKSFHIIEEKSAHALSNLIPTNIHPLLHEYVLSGNFLYTLLQIVSGSYIVMGLIEPVHWILRKSKNIAKHIISSIFLGLFTMASGYTIYSVIIWTVSLILRLVEDYTIISNIIVYGYLLATFYGLCLLLYIIYKKKQSNRCIGEYITSILYTILLIMCIAAVIYTYSNNIFEIIECIKNELYMIYF</sequence>
<keyword evidence="1" id="KW-1133">Transmembrane helix</keyword>
<feature type="transmembrane region" description="Helical" evidence="1">
    <location>
        <begin position="137"/>
        <end position="162"/>
    </location>
</feature>
<dbReference type="Proteomes" id="UP000002872">
    <property type="component" value="Unassembled WGS sequence"/>
</dbReference>
<evidence type="ECO:0000313" key="2">
    <source>
        <dbReference type="EMBL" id="EIJ89458.1"/>
    </source>
</evidence>
<accession>I3EJR1</accession>
<feature type="transmembrane region" description="Helical" evidence="1">
    <location>
        <begin position="48"/>
        <end position="69"/>
    </location>
</feature>
<protein>
    <submittedName>
        <fullName evidence="2">Uncharacterized protein</fullName>
    </submittedName>
</protein>
<dbReference type="VEuPathDB" id="MicrosporidiaDB:NEQG_00228"/>
<feature type="transmembrane region" description="Helical" evidence="1">
    <location>
        <begin position="207"/>
        <end position="228"/>
    </location>
</feature>
<dbReference type="EMBL" id="GL870876">
    <property type="protein sequence ID" value="EIJ89458.1"/>
    <property type="molecule type" value="Genomic_DNA"/>
</dbReference>
<feature type="transmembrane region" description="Helical" evidence="1">
    <location>
        <begin position="98"/>
        <end position="116"/>
    </location>
</feature>
<keyword evidence="1" id="KW-0472">Membrane</keyword>